<dbReference type="InterPro" id="IPR008271">
    <property type="entry name" value="Ser/Thr_kinase_AS"/>
</dbReference>
<dbReference type="GO" id="GO:0004674">
    <property type="term" value="F:protein serine/threonine kinase activity"/>
    <property type="evidence" value="ECO:0007669"/>
    <property type="project" value="UniProtKB-KW"/>
</dbReference>
<feature type="domain" description="Protein kinase" evidence="6">
    <location>
        <begin position="1"/>
        <end position="111"/>
    </location>
</feature>
<dbReference type="Gene3D" id="1.10.510.10">
    <property type="entry name" value="Transferase(Phosphotransferase) domain 1"/>
    <property type="match status" value="1"/>
</dbReference>
<proteinExistence type="predicted"/>
<gene>
    <name evidence="7" type="ORF">Ddye_027502</name>
</gene>
<keyword evidence="5" id="KW-0067">ATP-binding</keyword>
<name>A0AAD9WRH0_9ROSI</name>
<dbReference type="EMBL" id="JANJYI010000008">
    <property type="protein sequence ID" value="KAK2639707.1"/>
    <property type="molecule type" value="Genomic_DNA"/>
</dbReference>
<dbReference type="AlphaFoldDB" id="A0AAD9WRH0"/>
<keyword evidence="4" id="KW-0418">Kinase</keyword>
<reference evidence="7" key="1">
    <citation type="journal article" date="2023" name="Plant J.">
        <title>Genome sequences and population genomics provide insights into the demographic history, inbreeding, and mutation load of two 'living fossil' tree species of Dipteronia.</title>
        <authorList>
            <person name="Feng Y."/>
            <person name="Comes H.P."/>
            <person name="Chen J."/>
            <person name="Zhu S."/>
            <person name="Lu R."/>
            <person name="Zhang X."/>
            <person name="Li P."/>
            <person name="Qiu J."/>
            <person name="Olsen K.M."/>
            <person name="Qiu Y."/>
        </authorList>
    </citation>
    <scope>NUCLEOTIDE SEQUENCE</scope>
    <source>
        <strain evidence="7">KIB01</strain>
    </source>
</reference>
<dbReference type="PROSITE" id="PS50011">
    <property type="entry name" value="PROTEIN_KINASE_DOM"/>
    <property type="match status" value="1"/>
</dbReference>
<evidence type="ECO:0000256" key="5">
    <source>
        <dbReference type="ARBA" id="ARBA00022840"/>
    </source>
</evidence>
<protein>
    <recommendedName>
        <fullName evidence="6">Protein kinase domain-containing protein</fullName>
    </recommendedName>
</protein>
<dbReference type="GO" id="GO:0005524">
    <property type="term" value="F:ATP binding"/>
    <property type="evidence" value="ECO:0007669"/>
    <property type="project" value="UniProtKB-KW"/>
</dbReference>
<keyword evidence="8" id="KW-1185">Reference proteome</keyword>
<evidence type="ECO:0000256" key="3">
    <source>
        <dbReference type="ARBA" id="ARBA00022741"/>
    </source>
</evidence>
<dbReference type="InterPro" id="IPR000719">
    <property type="entry name" value="Prot_kinase_dom"/>
</dbReference>
<evidence type="ECO:0000313" key="8">
    <source>
        <dbReference type="Proteomes" id="UP001280121"/>
    </source>
</evidence>
<evidence type="ECO:0000256" key="4">
    <source>
        <dbReference type="ARBA" id="ARBA00022777"/>
    </source>
</evidence>
<accession>A0AAD9WRH0</accession>
<dbReference type="InterPro" id="IPR011009">
    <property type="entry name" value="Kinase-like_dom_sf"/>
</dbReference>
<keyword evidence="3" id="KW-0547">Nucleotide-binding</keyword>
<evidence type="ECO:0000259" key="6">
    <source>
        <dbReference type="PROSITE" id="PS50011"/>
    </source>
</evidence>
<evidence type="ECO:0000256" key="2">
    <source>
        <dbReference type="ARBA" id="ARBA00022679"/>
    </source>
</evidence>
<dbReference type="Proteomes" id="UP001280121">
    <property type="component" value="Unassembled WGS sequence"/>
</dbReference>
<comment type="caution">
    <text evidence="7">The sequence shown here is derived from an EMBL/GenBank/DDBJ whole genome shotgun (WGS) entry which is preliminary data.</text>
</comment>
<dbReference type="PROSITE" id="PS00108">
    <property type="entry name" value="PROTEIN_KINASE_ST"/>
    <property type="match status" value="1"/>
</dbReference>
<organism evidence="7 8">
    <name type="scientific">Dipteronia dyeriana</name>
    <dbReference type="NCBI Taxonomy" id="168575"/>
    <lineage>
        <taxon>Eukaryota</taxon>
        <taxon>Viridiplantae</taxon>
        <taxon>Streptophyta</taxon>
        <taxon>Embryophyta</taxon>
        <taxon>Tracheophyta</taxon>
        <taxon>Spermatophyta</taxon>
        <taxon>Magnoliopsida</taxon>
        <taxon>eudicotyledons</taxon>
        <taxon>Gunneridae</taxon>
        <taxon>Pentapetalae</taxon>
        <taxon>rosids</taxon>
        <taxon>malvids</taxon>
        <taxon>Sapindales</taxon>
        <taxon>Sapindaceae</taxon>
        <taxon>Hippocastanoideae</taxon>
        <taxon>Acereae</taxon>
        <taxon>Dipteronia</taxon>
    </lineage>
</organism>
<keyword evidence="2" id="KW-0808">Transferase</keyword>
<evidence type="ECO:0000256" key="1">
    <source>
        <dbReference type="ARBA" id="ARBA00022527"/>
    </source>
</evidence>
<keyword evidence="1" id="KW-0723">Serine/threonine-protein kinase</keyword>
<evidence type="ECO:0000313" key="7">
    <source>
        <dbReference type="EMBL" id="KAK2639707.1"/>
    </source>
</evidence>
<sequence>MLRETEDSVEVLECIKERTIKEFEELSTEVCDNLCEEETYIRNIRDEGREEGQDNGEESRLLHEAERDILTKIDHPFNVQLKYSFQENGIMHRDLKPENILLDEDGHDLAF</sequence>
<dbReference type="Gene3D" id="3.30.200.20">
    <property type="entry name" value="Phosphorylase Kinase, domain 1"/>
    <property type="match status" value="1"/>
</dbReference>
<dbReference type="SUPFAM" id="SSF56112">
    <property type="entry name" value="Protein kinase-like (PK-like)"/>
    <property type="match status" value="1"/>
</dbReference>
<dbReference type="PANTHER" id="PTHR24351">
    <property type="entry name" value="RIBOSOMAL PROTEIN S6 KINASE"/>
    <property type="match status" value="1"/>
</dbReference>